<feature type="region of interest" description="Disordered" evidence="1">
    <location>
        <begin position="90"/>
        <end position="234"/>
    </location>
</feature>
<keyword evidence="3" id="KW-1185">Reference proteome</keyword>
<dbReference type="AlphaFoldDB" id="A0A8T0QQV7"/>
<feature type="compositionally biased region" description="Basic residues" evidence="1">
    <location>
        <begin position="90"/>
        <end position="99"/>
    </location>
</feature>
<name>A0A8T0QQV7_PANVG</name>
<evidence type="ECO:0000313" key="2">
    <source>
        <dbReference type="EMBL" id="KAG2575497.1"/>
    </source>
</evidence>
<comment type="caution">
    <text evidence="2">The sequence shown here is derived from an EMBL/GenBank/DDBJ whole genome shotgun (WGS) entry which is preliminary data.</text>
</comment>
<organism evidence="2 3">
    <name type="scientific">Panicum virgatum</name>
    <name type="common">Blackwell switchgrass</name>
    <dbReference type="NCBI Taxonomy" id="38727"/>
    <lineage>
        <taxon>Eukaryota</taxon>
        <taxon>Viridiplantae</taxon>
        <taxon>Streptophyta</taxon>
        <taxon>Embryophyta</taxon>
        <taxon>Tracheophyta</taxon>
        <taxon>Spermatophyta</taxon>
        <taxon>Magnoliopsida</taxon>
        <taxon>Liliopsida</taxon>
        <taxon>Poales</taxon>
        <taxon>Poaceae</taxon>
        <taxon>PACMAD clade</taxon>
        <taxon>Panicoideae</taxon>
        <taxon>Panicodae</taxon>
        <taxon>Paniceae</taxon>
        <taxon>Panicinae</taxon>
        <taxon>Panicum</taxon>
        <taxon>Panicum sect. Hiantes</taxon>
    </lineage>
</organism>
<accession>A0A8T0QQV7</accession>
<feature type="compositionally biased region" description="Basic residues" evidence="1">
    <location>
        <begin position="29"/>
        <end position="45"/>
    </location>
</feature>
<dbReference type="Proteomes" id="UP000823388">
    <property type="component" value="Chromosome 7K"/>
</dbReference>
<reference evidence="2" key="1">
    <citation type="submission" date="2020-05" db="EMBL/GenBank/DDBJ databases">
        <title>WGS assembly of Panicum virgatum.</title>
        <authorList>
            <person name="Lovell J.T."/>
            <person name="Jenkins J."/>
            <person name="Shu S."/>
            <person name="Juenger T.E."/>
            <person name="Schmutz J."/>
        </authorList>
    </citation>
    <scope>NUCLEOTIDE SEQUENCE</scope>
    <source>
        <strain evidence="2">AP13</strain>
    </source>
</reference>
<feature type="compositionally biased region" description="Low complexity" evidence="1">
    <location>
        <begin position="134"/>
        <end position="146"/>
    </location>
</feature>
<feature type="compositionally biased region" description="Basic and acidic residues" evidence="1">
    <location>
        <begin position="167"/>
        <end position="178"/>
    </location>
</feature>
<dbReference type="EMBL" id="CM029049">
    <property type="protein sequence ID" value="KAG2575497.1"/>
    <property type="molecule type" value="Genomic_DNA"/>
</dbReference>
<sequence>MFPARRHQQAKPFLRTSGEVGEGFPRTAPSKRMRRGRSGPPARRHLSPEARRRYDQGGRGLKYRPGWTVNEIPSTLGHYCQLSAPRALRRRSLRRRRRQAAVSLNMVTPPHTILRSHQSSSPPLPTQRPSIQVATTAAPTSPGASARNASAATQPAPHGDPSPLEEPPAKHASDDVHSRSARPAAGSGVWMDRRRRRFCPNAASEPQQKQARNAAEPASRPSLSDSAAGGGRMPSGCSGALARYDPGWTVNQIPSGVDAAAAAPHFLNMHTAPRATA</sequence>
<feature type="compositionally biased region" description="Basic and acidic residues" evidence="1">
    <location>
        <begin position="46"/>
        <end position="56"/>
    </location>
</feature>
<evidence type="ECO:0000256" key="1">
    <source>
        <dbReference type="SAM" id="MobiDB-lite"/>
    </source>
</evidence>
<proteinExistence type="predicted"/>
<evidence type="ECO:0000313" key="3">
    <source>
        <dbReference type="Proteomes" id="UP000823388"/>
    </source>
</evidence>
<feature type="compositionally biased region" description="Polar residues" evidence="1">
    <location>
        <begin position="115"/>
        <end position="133"/>
    </location>
</feature>
<feature type="region of interest" description="Disordered" evidence="1">
    <location>
        <begin position="1"/>
        <end position="63"/>
    </location>
</feature>
<gene>
    <name evidence="2" type="ORF">PVAP13_7KG387201</name>
</gene>
<protein>
    <submittedName>
        <fullName evidence="2">Uncharacterized protein</fullName>
    </submittedName>
</protein>